<protein>
    <recommendedName>
        <fullName evidence="3">DNA primase/polymerase bifunctional N-terminal domain-containing protein</fullName>
    </recommendedName>
</protein>
<dbReference type="EMBL" id="CP065959">
    <property type="protein sequence ID" value="QQC90164.1"/>
    <property type="molecule type" value="Genomic_DNA"/>
</dbReference>
<sequence>MSTQTSTAVAEWLAHAQDEPGHAWGEWRARGVAVLPLGARFDAVRIPEAIVHAALGTAAPREVAEYLARRLRGPVIHDGRTMGGVYYALARPRAACRWPHADKAAWLGAGTYLGVPRPERTQPPGTHWVVPPQADGTLCPLVPLTALVFAGWHASTEVEQ</sequence>
<evidence type="ECO:0008006" key="3">
    <source>
        <dbReference type="Google" id="ProtNLM"/>
    </source>
</evidence>
<accession>A0A7T4PHD7</accession>
<name>A0A7T4PHD7_9ACTN</name>
<organism evidence="1 2">
    <name type="scientific">Streptomyces alfalfae</name>
    <dbReference type="NCBI Taxonomy" id="1642299"/>
    <lineage>
        <taxon>Bacteria</taxon>
        <taxon>Bacillati</taxon>
        <taxon>Actinomycetota</taxon>
        <taxon>Actinomycetes</taxon>
        <taxon>Kitasatosporales</taxon>
        <taxon>Streptomycetaceae</taxon>
        <taxon>Streptomyces</taxon>
    </lineage>
</organism>
<proteinExistence type="predicted"/>
<evidence type="ECO:0000313" key="2">
    <source>
        <dbReference type="Proteomes" id="UP000596130"/>
    </source>
</evidence>
<dbReference type="Proteomes" id="UP000596130">
    <property type="component" value="Chromosome"/>
</dbReference>
<dbReference type="AlphaFoldDB" id="A0A7T4PHD7"/>
<evidence type="ECO:0000313" key="1">
    <source>
        <dbReference type="EMBL" id="QQC90164.1"/>
    </source>
</evidence>
<gene>
    <name evidence="1" type="ORF">I8755_18385</name>
</gene>
<reference evidence="1 2" key="1">
    <citation type="submission" date="2020-12" db="EMBL/GenBank/DDBJ databases">
        <title>Identification and biosynthesis of polyene macrolides produced by Streptomyces alfalfae Men-myco-93-63.</title>
        <authorList>
            <person name="Liu D."/>
            <person name="Li Y."/>
            <person name="Liu L."/>
            <person name="Han X."/>
            <person name="Shen F."/>
        </authorList>
    </citation>
    <scope>NUCLEOTIDE SEQUENCE [LARGE SCALE GENOMIC DNA]</scope>
    <source>
        <strain evidence="1 2">Men-myco-93-63</strain>
    </source>
</reference>
<dbReference type="RefSeq" id="WP_198503094.1">
    <property type="nucleotide sequence ID" value="NZ_CP065959.1"/>
</dbReference>